<feature type="region of interest" description="Disordered" evidence="1">
    <location>
        <begin position="1"/>
        <end position="24"/>
    </location>
</feature>
<evidence type="ECO:0000313" key="2">
    <source>
        <dbReference type="EMBL" id="SDP95825.1"/>
    </source>
</evidence>
<dbReference type="Proteomes" id="UP000199497">
    <property type="component" value="Unassembled WGS sequence"/>
</dbReference>
<evidence type="ECO:0000256" key="1">
    <source>
        <dbReference type="SAM" id="MobiDB-lite"/>
    </source>
</evidence>
<sequence length="167" mass="17707">MRPVGDRRVNRYGNRCRGQSGRGDVGVEEVGGERVRHHLRGGPVTAGAGPGGGNPEYEVDLCCGVIAMSSMVVYTRRIRITSARHCLVATWVECAVVPGIAECSLMVRCGSRPGLGCGGVGLTFRGRGLRAQQCVQGSGGFDDVEFGVQQRVQQQSVAGGEEQSCQR</sequence>
<protein>
    <submittedName>
        <fullName evidence="2">Uncharacterized protein</fullName>
    </submittedName>
</protein>
<dbReference type="AlphaFoldDB" id="A0A1H0WZG5"/>
<dbReference type="EMBL" id="FNJR01000018">
    <property type="protein sequence ID" value="SDP95825.1"/>
    <property type="molecule type" value="Genomic_DNA"/>
</dbReference>
<gene>
    <name evidence="2" type="ORF">SAMN04487905_11856</name>
</gene>
<organism evidence="2 3">
    <name type="scientific">Actinopolyspora xinjiangensis</name>
    <dbReference type="NCBI Taxonomy" id="405564"/>
    <lineage>
        <taxon>Bacteria</taxon>
        <taxon>Bacillati</taxon>
        <taxon>Actinomycetota</taxon>
        <taxon>Actinomycetes</taxon>
        <taxon>Actinopolysporales</taxon>
        <taxon>Actinopolysporaceae</taxon>
        <taxon>Actinopolyspora</taxon>
    </lineage>
</organism>
<evidence type="ECO:0000313" key="3">
    <source>
        <dbReference type="Proteomes" id="UP000199497"/>
    </source>
</evidence>
<accession>A0A1H0WZG5</accession>
<proteinExistence type="predicted"/>
<reference evidence="3" key="1">
    <citation type="submission" date="2016-10" db="EMBL/GenBank/DDBJ databases">
        <authorList>
            <person name="Varghese N."/>
            <person name="Submissions S."/>
        </authorList>
    </citation>
    <scope>NUCLEOTIDE SEQUENCE [LARGE SCALE GENOMIC DNA]</scope>
    <source>
        <strain evidence="3">DSM 46732</strain>
    </source>
</reference>
<name>A0A1H0WZG5_9ACTN</name>
<keyword evidence="3" id="KW-1185">Reference proteome</keyword>